<comment type="caution">
    <text evidence="2">The sequence shown here is derived from an EMBL/GenBank/DDBJ whole genome shotgun (WGS) entry which is preliminary data.</text>
</comment>
<protein>
    <recommendedName>
        <fullName evidence="1">HD domain-containing protein</fullName>
    </recommendedName>
</protein>
<dbReference type="NCBIfam" id="TIGR00277">
    <property type="entry name" value="HDIG"/>
    <property type="match status" value="1"/>
</dbReference>
<proteinExistence type="predicted"/>
<dbReference type="AlphaFoldDB" id="A0A8H7R9R5"/>
<dbReference type="OrthoDB" id="445007at2759"/>
<dbReference type="PANTHER" id="PTHR40202:SF1">
    <property type="entry name" value="HD DOMAIN-CONTAINING PROTEIN"/>
    <property type="match status" value="1"/>
</dbReference>
<dbReference type="InterPro" id="IPR052567">
    <property type="entry name" value="OP_Dioxygenase"/>
</dbReference>
<organism evidence="2 3">
    <name type="scientific">Mucor saturninus</name>
    <dbReference type="NCBI Taxonomy" id="64648"/>
    <lineage>
        <taxon>Eukaryota</taxon>
        <taxon>Fungi</taxon>
        <taxon>Fungi incertae sedis</taxon>
        <taxon>Mucoromycota</taxon>
        <taxon>Mucoromycotina</taxon>
        <taxon>Mucoromycetes</taxon>
        <taxon>Mucorales</taxon>
        <taxon>Mucorineae</taxon>
        <taxon>Mucoraceae</taxon>
        <taxon>Mucor</taxon>
    </lineage>
</organism>
<accession>A0A8H7R9R5</accession>
<dbReference type="PANTHER" id="PTHR40202">
    <property type="match status" value="1"/>
</dbReference>
<dbReference type="SUPFAM" id="SSF109604">
    <property type="entry name" value="HD-domain/PDEase-like"/>
    <property type="match status" value="1"/>
</dbReference>
<evidence type="ECO:0000313" key="3">
    <source>
        <dbReference type="Proteomes" id="UP000603453"/>
    </source>
</evidence>
<dbReference type="Pfam" id="PF01966">
    <property type="entry name" value="HD"/>
    <property type="match status" value="1"/>
</dbReference>
<dbReference type="InterPro" id="IPR006675">
    <property type="entry name" value="HDIG_dom"/>
</dbReference>
<keyword evidence="3" id="KW-1185">Reference proteome</keyword>
<name>A0A8H7R9R5_9FUNG</name>
<dbReference type="Proteomes" id="UP000603453">
    <property type="component" value="Unassembled WGS sequence"/>
</dbReference>
<dbReference type="CDD" id="cd00077">
    <property type="entry name" value="HDc"/>
    <property type="match status" value="1"/>
</dbReference>
<reference evidence="2" key="1">
    <citation type="submission" date="2020-12" db="EMBL/GenBank/DDBJ databases">
        <title>Metabolic potential, ecology and presence of endohyphal bacteria is reflected in genomic diversity of Mucoromycotina.</title>
        <authorList>
            <person name="Muszewska A."/>
            <person name="Okrasinska A."/>
            <person name="Steczkiewicz K."/>
            <person name="Drgas O."/>
            <person name="Orlowska M."/>
            <person name="Perlinska-Lenart U."/>
            <person name="Aleksandrzak-Piekarczyk T."/>
            <person name="Szatraj K."/>
            <person name="Zielenkiewicz U."/>
            <person name="Pilsyk S."/>
            <person name="Malc E."/>
            <person name="Mieczkowski P."/>
            <person name="Kruszewska J.S."/>
            <person name="Biernat P."/>
            <person name="Pawlowska J."/>
        </authorList>
    </citation>
    <scope>NUCLEOTIDE SEQUENCE</scope>
    <source>
        <strain evidence="2">WA0000017839</strain>
    </source>
</reference>
<feature type="domain" description="HD" evidence="1">
    <location>
        <begin position="35"/>
        <end position="123"/>
    </location>
</feature>
<evidence type="ECO:0000313" key="2">
    <source>
        <dbReference type="EMBL" id="KAG2206974.1"/>
    </source>
</evidence>
<dbReference type="EMBL" id="JAEPRD010000027">
    <property type="protein sequence ID" value="KAG2206974.1"/>
    <property type="molecule type" value="Genomic_DNA"/>
</dbReference>
<sequence length="206" mass="22982">MKLSQKLAEDTVDTVFKVLVDGSKQDYIGEKISQLEHSLQAACSAQEAKADEETILAALLHDIGQFTTSADHKQMLCDASDVDPSAPKKQISVGITGHERIGAQYLSNLGFSEKVCILVESHVPVKRYLTGKYPDYYDGLSGASKLSLKYQGGPYTQDQIEQFETDPFFKLKVQVRQWDDAAKVVDLQVPNLESYRPMMIRHLLAQ</sequence>
<dbReference type="InterPro" id="IPR003607">
    <property type="entry name" value="HD/PDEase_dom"/>
</dbReference>
<dbReference type="InterPro" id="IPR006674">
    <property type="entry name" value="HD_domain"/>
</dbReference>
<evidence type="ECO:0000259" key="1">
    <source>
        <dbReference type="Pfam" id="PF01966"/>
    </source>
</evidence>
<dbReference type="Gene3D" id="1.10.3210.10">
    <property type="entry name" value="Hypothetical protein af1432"/>
    <property type="match status" value="1"/>
</dbReference>
<gene>
    <name evidence="2" type="ORF">INT47_008443</name>
</gene>